<name>A0A4R5L5C1_9BURK</name>
<dbReference type="Proteomes" id="UP000295606">
    <property type="component" value="Unassembled WGS sequence"/>
</dbReference>
<evidence type="ECO:0000313" key="1">
    <source>
        <dbReference type="EMBL" id="TDG02925.1"/>
    </source>
</evidence>
<dbReference type="OrthoDB" id="552713at2"/>
<proteinExistence type="predicted"/>
<protein>
    <submittedName>
        <fullName evidence="1">Uncharacterized protein</fullName>
    </submittedName>
</protein>
<evidence type="ECO:0000313" key="2">
    <source>
        <dbReference type="Proteomes" id="UP000295606"/>
    </source>
</evidence>
<organism evidence="1 2">
    <name type="scientific">Paraburkholderia guartelaensis</name>
    <dbReference type="NCBI Taxonomy" id="2546446"/>
    <lineage>
        <taxon>Bacteria</taxon>
        <taxon>Pseudomonadati</taxon>
        <taxon>Pseudomonadota</taxon>
        <taxon>Betaproteobacteria</taxon>
        <taxon>Burkholderiales</taxon>
        <taxon>Burkholderiaceae</taxon>
        <taxon>Paraburkholderia</taxon>
    </lineage>
</organism>
<sequence>MNQRIRPPLPPEWPFPPYRDVSGRAFGDLVALQYRGAGVWLWRCRCGAHVTVALAAVEGGQTRDCGCREQRRVWRSRPGSPALKGGEVFGQLTTDRYAGDGMWVCRCDCGNEVTVSAGRLRLGQARSCGRCLGALTG</sequence>
<gene>
    <name evidence="1" type="ORF">E1N52_37450</name>
</gene>
<accession>A0A4R5L5C1</accession>
<comment type="caution">
    <text evidence="1">The sequence shown here is derived from an EMBL/GenBank/DDBJ whole genome shotgun (WGS) entry which is preliminary data.</text>
</comment>
<dbReference type="AlphaFoldDB" id="A0A4R5L5C1"/>
<reference evidence="1 2" key="1">
    <citation type="submission" date="2019-03" db="EMBL/GenBank/DDBJ databases">
        <title>Paraburkholderia sp. isolated from native Mimosa gymnas in Guartela State Park, Brazil.</title>
        <authorList>
            <person name="Paulitsch F."/>
            <person name="Hungria M."/>
            <person name="Delamuta J.R.M."/>
            <person name="Ribeiro R.A."/>
            <person name="Dall'Agnol R."/>
            <person name="Silva J.S.B."/>
        </authorList>
    </citation>
    <scope>NUCLEOTIDE SEQUENCE [LARGE SCALE GENOMIC DNA]</scope>
    <source>
        <strain evidence="1 2">CNPSo 3008</strain>
    </source>
</reference>
<dbReference type="EMBL" id="SMOD01000050">
    <property type="protein sequence ID" value="TDG02925.1"/>
    <property type="molecule type" value="Genomic_DNA"/>
</dbReference>
<dbReference type="RefSeq" id="WP_133189451.1">
    <property type="nucleotide sequence ID" value="NZ_SMOD01000050.1"/>
</dbReference>